<name>A0A0C3PNL6_PHLG1</name>
<protein>
    <recommendedName>
        <fullName evidence="1">F-box domain-containing protein</fullName>
    </recommendedName>
</protein>
<dbReference type="InterPro" id="IPR001810">
    <property type="entry name" value="F-box_dom"/>
</dbReference>
<organism evidence="2 3">
    <name type="scientific">Phlebiopsis gigantea (strain 11061_1 CR5-6)</name>
    <name type="common">White-rot fungus</name>
    <name type="synonym">Peniophora gigantea</name>
    <dbReference type="NCBI Taxonomy" id="745531"/>
    <lineage>
        <taxon>Eukaryota</taxon>
        <taxon>Fungi</taxon>
        <taxon>Dikarya</taxon>
        <taxon>Basidiomycota</taxon>
        <taxon>Agaricomycotina</taxon>
        <taxon>Agaricomycetes</taxon>
        <taxon>Polyporales</taxon>
        <taxon>Phanerochaetaceae</taxon>
        <taxon>Phlebiopsis</taxon>
    </lineage>
</organism>
<accession>A0A0C3PNL6</accession>
<dbReference type="AlphaFoldDB" id="A0A0C3PNL6"/>
<dbReference type="HOGENOM" id="CLU_1058100_0_0_1"/>
<reference evidence="2 3" key="1">
    <citation type="journal article" date="2014" name="PLoS Genet.">
        <title>Analysis of the Phlebiopsis gigantea genome, transcriptome and secretome provides insight into its pioneer colonization strategies of wood.</title>
        <authorList>
            <person name="Hori C."/>
            <person name="Ishida T."/>
            <person name="Igarashi K."/>
            <person name="Samejima M."/>
            <person name="Suzuki H."/>
            <person name="Master E."/>
            <person name="Ferreira P."/>
            <person name="Ruiz-Duenas F.J."/>
            <person name="Held B."/>
            <person name="Canessa P."/>
            <person name="Larrondo L.F."/>
            <person name="Schmoll M."/>
            <person name="Druzhinina I.S."/>
            <person name="Kubicek C.P."/>
            <person name="Gaskell J.A."/>
            <person name="Kersten P."/>
            <person name="St John F."/>
            <person name="Glasner J."/>
            <person name="Sabat G."/>
            <person name="Splinter BonDurant S."/>
            <person name="Syed K."/>
            <person name="Yadav J."/>
            <person name="Mgbeahuruike A.C."/>
            <person name="Kovalchuk A."/>
            <person name="Asiegbu F.O."/>
            <person name="Lackner G."/>
            <person name="Hoffmeister D."/>
            <person name="Rencoret J."/>
            <person name="Gutierrez A."/>
            <person name="Sun H."/>
            <person name="Lindquist E."/>
            <person name="Barry K."/>
            <person name="Riley R."/>
            <person name="Grigoriev I.V."/>
            <person name="Henrissat B."/>
            <person name="Kues U."/>
            <person name="Berka R.M."/>
            <person name="Martinez A.T."/>
            <person name="Covert S.F."/>
            <person name="Blanchette R.A."/>
            <person name="Cullen D."/>
        </authorList>
    </citation>
    <scope>NUCLEOTIDE SEQUENCE [LARGE SCALE GENOMIC DNA]</scope>
    <source>
        <strain evidence="2 3">11061_1 CR5-6</strain>
    </source>
</reference>
<gene>
    <name evidence="2" type="ORF">PHLGIDRAFT_381224</name>
</gene>
<evidence type="ECO:0000259" key="1">
    <source>
        <dbReference type="PROSITE" id="PS50181"/>
    </source>
</evidence>
<evidence type="ECO:0000313" key="2">
    <source>
        <dbReference type="EMBL" id="KIP08418.1"/>
    </source>
</evidence>
<keyword evidence="3" id="KW-1185">Reference proteome</keyword>
<feature type="domain" description="F-box" evidence="1">
    <location>
        <begin position="1"/>
        <end position="44"/>
    </location>
</feature>
<dbReference type="OrthoDB" id="3245765at2759"/>
<proteinExistence type="predicted"/>
<dbReference type="Proteomes" id="UP000053257">
    <property type="component" value="Unassembled WGS sequence"/>
</dbReference>
<sequence length="263" mass="29292">MDEVPTEVLRRIPALLNIQDVGRLMRAGSRRIFDVCGEHLYSTIQLSMAHPHVQPHNPAATTRTHGRPMLEVLSAETPRGSLEPPARWVRHLAVAWPLFPTGEEAEYCTLLLRALSCTNNILSLELRGRSPLAWRHGLHTPAQSSHFLPRLVALKTDDVGDSIELSSTRTLEAIFVTTLLPSQDFAALLASIRLHPAALSQVQLSLEISSIQDILDTFEKTVSALPNLRVLCLEFDLGIDFPERPLAWTTVHVSFKTLCLNHD</sequence>
<evidence type="ECO:0000313" key="3">
    <source>
        <dbReference type="Proteomes" id="UP000053257"/>
    </source>
</evidence>
<dbReference type="EMBL" id="KN840480">
    <property type="protein sequence ID" value="KIP08418.1"/>
    <property type="molecule type" value="Genomic_DNA"/>
</dbReference>
<dbReference type="PROSITE" id="PS50181">
    <property type="entry name" value="FBOX"/>
    <property type="match status" value="1"/>
</dbReference>